<reference evidence="1" key="1">
    <citation type="journal article" date="2020" name="Nature">
        <title>Giant virus diversity and host interactions through global metagenomics.</title>
        <authorList>
            <person name="Schulz F."/>
            <person name="Roux S."/>
            <person name="Paez-Espino D."/>
            <person name="Jungbluth S."/>
            <person name="Walsh D.A."/>
            <person name="Denef V.J."/>
            <person name="McMahon K.D."/>
            <person name="Konstantinidis K.T."/>
            <person name="Eloe-Fadrosh E.A."/>
            <person name="Kyrpides N.C."/>
            <person name="Woyke T."/>
        </authorList>
    </citation>
    <scope>NUCLEOTIDE SEQUENCE</scope>
    <source>
        <strain evidence="1">GVMAG-S-ERX555961-36</strain>
    </source>
</reference>
<proteinExistence type="predicted"/>
<accession>A0A6C0AW91</accession>
<name>A0A6C0AW91_9ZZZZ</name>
<dbReference type="AlphaFoldDB" id="A0A6C0AW91"/>
<dbReference type="EMBL" id="MN738762">
    <property type="protein sequence ID" value="QHS83733.1"/>
    <property type="molecule type" value="Genomic_DNA"/>
</dbReference>
<protein>
    <submittedName>
        <fullName evidence="1">Uncharacterized protein</fullName>
    </submittedName>
</protein>
<organism evidence="1">
    <name type="scientific">viral metagenome</name>
    <dbReference type="NCBI Taxonomy" id="1070528"/>
    <lineage>
        <taxon>unclassified sequences</taxon>
        <taxon>metagenomes</taxon>
        <taxon>organismal metagenomes</taxon>
    </lineage>
</organism>
<evidence type="ECO:0000313" key="1">
    <source>
        <dbReference type="EMBL" id="QHS83733.1"/>
    </source>
</evidence>
<sequence>MKHTLTKKVELHNAMSMLINNDMECDSINYSDEYTSDNMSICSDISHTYPKYQTDTFKNLEYAEILDKIGNILANSKNVIPDPSIYSKNSDTFREQVQIASSIIENYILKDRSNYWPSYKMTTCYQSNLCKTTISISAFNISDKLVNDDYVSLTQIIRFCREYVNPLDIYDAQLILLPHISVGLLT</sequence>